<evidence type="ECO:0000259" key="4">
    <source>
        <dbReference type="PROSITE" id="PS50949"/>
    </source>
</evidence>
<keyword evidence="1" id="KW-0805">Transcription regulation</keyword>
<dbReference type="InterPro" id="IPR008920">
    <property type="entry name" value="TF_FadR/GntR_C"/>
</dbReference>
<keyword evidence="6" id="KW-1185">Reference proteome</keyword>
<name>A0ABP8H5J6_9BURK</name>
<protein>
    <submittedName>
        <fullName evidence="5">GntR family transcriptional regulator</fullName>
    </submittedName>
</protein>
<dbReference type="InterPro" id="IPR011711">
    <property type="entry name" value="GntR_C"/>
</dbReference>
<dbReference type="RefSeq" id="WP_345250348.1">
    <property type="nucleotide sequence ID" value="NZ_BAABFO010000012.1"/>
</dbReference>
<dbReference type="Pfam" id="PF07729">
    <property type="entry name" value="FCD"/>
    <property type="match status" value="1"/>
</dbReference>
<feature type="domain" description="HTH gntR-type" evidence="4">
    <location>
        <begin position="14"/>
        <end position="81"/>
    </location>
</feature>
<comment type="caution">
    <text evidence="5">The sequence shown here is derived from an EMBL/GenBank/DDBJ whole genome shotgun (WGS) entry which is preliminary data.</text>
</comment>
<reference evidence="6" key="1">
    <citation type="journal article" date="2019" name="Int. J. Syst. Evol. Microbiol.">
        <title>The Global Catalogue of Microorganisms (GCM) 10K type strain sequencing project: providing services to taxonomists for standard genome sequencing and annotation.</title>
        <authorList>
            <consortium name="The Broad Institute Genomics Platform"/>
            <consortium name="The Broad Institute Genome Sequencing Center for Infectious Disease"/>
            <person name="Wu L."/>
            <person name="Ma J."/>
        </authorList>
    </citation>
    <scope>NUCLEOTIDE SEQUENCE [LARGE SCALE GENOMIC DNA]</scope>
    <source>
        <strain evidence="6">JCM 17666</strain>
    </source>
</reference>
<dbReference type="PROSITE" id="PS50949">
    <property type="entry name" value="HTH_GNTR"/>
    <property type="match status" value="1"/>
</dbReference>
<dbReference type="InterPro" id="IPR036388">
    <property type="entry name" value="WH-like_DNA-bd_sf"/>
</dbReference>
<dbReference type="PRINTS" id="PR00035">
    <property type="entry name" value="HTHGNTR"/>
</dbReference>
<dbReference type="InterPro" id="IPR000524">
    <property type="entry name" value="Tscrpt_reg_HTH_GntR"/>
</dbReference>
<dbReference type="SUPFAM" id="SSF48008">
    <property type="entry name" value="GntR ligand-binding domain-like"/>
    <property type="match status" value="1"/>
</dbReference>
<gene>
    <name evidence="5" type="ORF">GCM10023144_27220</name>
</gene>
<dbReference type="PANTHER" id="PTHR43537">
    <property type="entry name" value="TRANSCRIPTIONAL REGULATOR, GNTR FAMILY"/>
    <property type="match status" value="1"/>
</dbReference>
<evidence type="ECO:0000256" key="3">
    <source>
        <dbReference type="ARBA" id="ARBA00023163"/>
    </source>
</evidence>
<dbReference type="SMART" id="SM00895">
    <property type="entry name" value="FCD"/>
    <property type="match status" value="1"/>
</dbReference>
<evidence type="ECO:0000256" key="1">
    <source>
        <dbReference type="ARBA" id="ARBA00023015"/>
    </source>
</evidence>
<organism evidence="5 6">
    <name type="scientific">Pigmentiphaga soli</name>
    <dbReference type="NCBI Taxonomy" id="1007095"/>
    <lineage>
        <taxon>Bacteria</taxon>
        <taxon>Pseudomonadati</taxon>
        <taxon>Pseudomonadota</taxon>
        <taxon>Betaproteobacteria</taxon>
        <taxon>Burkholderiales</taxon>
        <taxon>Alcaligenaceae</taxon>
        <taxon>Pigmentiphaga</taxon>
    </lineage>
</organism>
<accession>A0ABP8H5J6</accession>
<dbReference type="Proteomes" id="UP001501671">
    <property type="component" value="Unassembled WGS sequence"/>
</dbReference>
<dbReference type="Gene3D" id="1.20.120.530">
    <property type="entry name" value="GntR ligand-binding domain-like"/>
    <property type="match status" value="1"/>
</dbReference>
<dbReference type="EMBL" id="BAABFO010000012">
    <property type="protein sequence ID" value="GAA4334704.1"/>
    <property type="molecule type" value="Genomic_DNA"/>
</dbReference>
<keyword evidence="2" id="KW-0238">DNA-binding</keyword>
<dbReference type="SMART" id="SM00345">
    <property type="entry name" value="HTH_GNTR"/>
    <property type="match status" value="2"/>
</dbReference>
<sequence>MERWQHPEAVTGVSPLIPQLAARILEIARRRELPVGHRLTEQSLCDSLGVSRSPVRKALRLLERSGAVRSSPRRGFQISMPPGELAVLDLSGASGAEQEMYLRVANDRIGGRLPAEVTETELMARYGLGRQPIQRVLNQLARDGVVDRKPGRGWAFRPLLSDPESHRESYRFRMMFEPAAILEPGYAVDAAELERCRREQNELLQGGLERCTPAKLFEAGCHFHETVVAGARNRFVLDALRNVNQMRRILEYGTRLDLDRLQRQCEEHLQLIDLLARGERMEASQFLRQHLNTARIVKIGADPAS</sequence>
<dbReference type="Gene3D" id="1.10.10.10">
    <property type="entry name" value="Winged helix-like DNA-binding domain superfamily/Winged helix DNA-binding domain"/>
    <property type="match status" value="2"/>
</dbReference>
<proteinExistence type="predicted"/>
<dbReference type="InterPro" id="IPR036390">
    <property type="entry name" value="WH_DNA-bd_sf"/>
</dbReference>
<evidence type="ECO:0000313" key="6">
    <source>
        <dbReference type="Proteomes" id="UP001501671"/>
    </source>
</evidence>
<dbReference type="CDD" id="cd07377">
    <property type="entry name" value="WHTH_GntR"/>
    <property type="match status" value="1"/>
</dbReference>
<dbReference type="Pfam" id="PF00392">
    <property type="entry name" value="GntR"/>
    <property type="match status" value="2"/>
</dbReference>
<evidence type="ECO:0000256" key="2">
    <source>
        <dbReference type="ARBA" id="ARBA00023125"/>
    </source>
</evidence>
<dbReference type="SUPFAM" id="SSF46785">
    <property type="entry name" value="Winged helix' DNA-binding domain"/>
    <property type="match status" value="2"/>
</dbReference>
<dbReference type="PANTHER" id="PTHR43537:SF45">
    <property type="entry name" value="GNTR FAMILY REGULATORY PROTEIN"/>
    <property type="match status" value="1"/>
</dbReference>
<keyword evidence="3" id="KW-0804">Transcription</keyword>
<evidence type="ECO:0000313" key="5">
    <source>
        <dbReference type="EMBL" id="GAA4334704.1"/>
    </source>
</evidence>